<dbReference type="GO" id="GO:0006606">
    <property type="term" value="P:protein import into nucleus"/>
    <property type="evidence" value="ECO:0007669"/>
    <property type="project" value="TreeGrafter"/>
</dbReference>
<comment type="caution">
    <text evidence="4">The sequence shown here is derived from an EMBL/GenBank/DDBJ whole genome shotgun (WGS) entry which is preliminary data.</text>
</comment>
<evidence type="ECO:0008006" key="6">
    <source>
        <dbReference type="Google" id="ProtNLM"/>
    </source>
</evidence>
<sequence>MEQLFYGGAMVGMLPHDAQDMSLLREIPDNQEVFAHAKTDQSIIIEIMEYVQEPDEVALRIHFEELAESNDASGCEKSCIQAAGVLDLSQISLKECKSVYWLTGQQLVSKFKESALNNVNIHMVLFRLPTFMSDILVTFNDPINVNPESSSHHPMSTETVPWTMENFWTLINSLTLLDSGLFGEDRSS</sequence>
<reference evidence="4 5" key="1">
    <citation type="submission" date="2018-04" db="EMBL/GenBank/DDBJ databases">
        <title>The genome of golden apple snail Pomacea canaliculata provides insight into stress tolerance and invasive adaptation.</title>
        <authorList>
            <person name="Liu C."/>
            <person name="Liu B."/>
            <person name="Ren Y."/>
            <person name="Zhang Y."/>
            <person name="Wang H."/>
            <person name="Li S."/>
            <person name="Jiang F."/>
            <person name="Yin L."/>
            <person name="Zhang G."/>
            <person name="Qian W."/>
            <person name="Fan W."/>
        </authorList>
    </citation>
    <scope>NUCLEOTIDE SEQUENCE [LARGE SCALE GENOMIC DNA]</scope>
    <source>
        <strain evidence="4">SZHN2017</strain>
        <tissue evidence="4">Muscle</tissue>
    </source>
</reference>
<comment type="similarity">
    <text evidence="1">Belongs to the MOG1 family.</text>
</comment>
<dbReference type="InterPro" id="IPR016123">
    <property type="entry name" value="Mog1/PsbP_a/b/a-sand"/>
</dbReference>
<dbReference type="PANTHER" id="PTHR15837">
    <property type="entry name" value="RAN GUANINE NUCLEOTIDE RELEASE FACTOR"/>
    <property type="match status" value="1"/>
</dbReference>
<dbReference type="SUPFAM" id="SSF55724">
    <property type="entry name" value="Mog1p/PsbP-like"/>
    <property type="match status" value="1"/>
</dbReference>
<dbReference type="STRING" id="400727.A0A2T7PDC8"/>
<evidence type="ECO:0000256" key="2">
    <source>
        <dbReference type="ARBA" id="ARBA00022448"/>
    </source>
</evidence>
<dbReference type="GO" id="GO:0042391">
    <property type="term" value="P:regulation of membrane potential"/>
    <property type="evidence" value="ECO:0007669"/>
    <property type="project" value="TreeGrafter"/>
</dbReference>
<dbReference type="InterPro" id="IPR007681">
    <property type="entry name" value="Mog1"/>
</dbReference>
<dbReference type="AlphaFoldDB" id="A0A2T7PDC8"/>
<dbReference type="Pfam" id="PF04603">
    <property type="entry name" value="Mog1"/>
    <property type="match status" value="1"/>
</dbReference>
<evidence type="ECO:0000313" key="5">
    <source>
        <dbReference type="Proteomes" id="UP000245119"/>
    </source>
</evidence>
<name>A0A2T7PDC8_POMCA</name>
<protein>
    <recommendedName>
        <fullName evidence="6">Ran guanine nucleotide release factor</fullName>
    </recommendedName>
</protein>
<dbReference type="GO" id="GO:0044325">
    <property type="term" value="F:transmembrane transporter binding"/>
    <property type="evidence" value="ECO:0007669"/>
    <property type="project" value="TreeGrafter"/>
</dbReference>
<evidence type="ECO:0000256" key="3">
    <source>
        <dbReference type="ARBA" id="ARBA00022927"/>
    </source>
</evidence>
<dbReference type="Proteomes" id="UP000245119">
    <property type="component" value="Linkage Group LG4"/>
</dbReference>
<accession>A0A2T7PDC8</accession>
<dbReference type="EMBL" id="PZQS01000004">
    <property type="protein sequence ID" value="PVD31427.1"/>
    <property type="molecule type" value="Genomic_DNA"/>
</dbReference>
<keyword evidence="3" id="KW-0653">Protein transport</keyword>
<dbReference type="OMA" id="ECSSAWM"/>
<gene>
    <name evidence="4" type="ORF">C0Q70_06839</name>
</gene>
<organism evidence="4 5">
    <name type="scientific">Pomacea canaliculata</name>
    <name type="common">Golden apple snail</name>
    <dbReference type="NCBI Taxonomy" id="400727"/>
    <lineage>
        <taxon>Eukaryota</taxon>
        <taxon>Metazoa</taxon>
        <taxon>Spiralia</taxon>
        <taxon>Lophotrochozoa</taxon>
        <taxon>Mollusca</taxon>
        <taxon>Gastropoda</taxon>
        <taxon>Caenogastropoda</taxon>
        <taxon>Architaenioglossa</taxon>
        <taxon>Ampullarioidea</taxon>
        <taxon>Ampullariidae</taxon>
        <taxon>Pomacea</taxon>
    </lineage>
</organism>
<dbReference type="Gene3D" id="3.40.1000.10">
    <property type="entry name" value="Mog1/PsbP, alpha/beta/alpha sandwich"/>
    <property type="match status" value="1"/>
</dbReference>
<proteinExistence type="inferred from homology"/>
<evidence type="ECO:0000256" key="1">
    <source>
        <dbReference type="ARBA" id="ARBA00010307"/>
    </source>
</evidence>
<dbReference type="GO" id="GO:0005085">
    <property type="term" value="F:guanyl-nucleotide exchange factor activity"/>
    <property type="evidence" value="ECO:0007669"/>
    <property type="project" value="TreeGrafter"/>
</dbReference>
<evidence type="ECO:0000313" key="4">
    <source>
        <dbReference type="EMBL" id="PVD31427.1"/>
    </source>
</evidence>
<dbReference type="OrthoDB" id="10255285at2759"/>
<dbReference type="GO" id="GO:0031267">
    <property type="term" value="F:small GTPase binding"/>
    <property type="evidence" value="ECO:0007669"/>
    <property type="project" value="TreeGrafter"/>
</dbReference>
<dbReference type="GO" id="GO:0017080">
    <property type="term" value="F:sodium channel regulator activity"/>
    <property type="evidence" value="ECO:0007669"/>
    <property type="project" value="TreeGrafter"/>
</dbReference>
<keyword evidence="5" id="KW-1185">Reference proteome</keyword>
<dbReference type="GO" id="GO:0005634">
    <property type="term" value="C:nucleus"/>
    <property type="evidence" value="ECO:0007669"/>
    <property type="project" value="TreeGrafter"/>
</dbReference>
<keyword evidence="2" id="KW-0813">Transport</keyword>
<dbReference type="PANTHER" id="PTHR15837:SF0">
    <property type="entry name" value="RAN GUANINE NUCLEOTIDE RELEASE FACTOR"/>
    <property type="match status" value="1"/>
</dbReference>